<keyword evidence="3" id="KW-1185">Reference proteome</keyword>
<keyword evidence="2" id="KW-0430">Lectin</keyword>
<evidence type="ECO:0000313" key="2">
    <source>
        <dbReference type="EMBL" id="GER57262.1"/>
    </source>
</evidence>
<keyword evidence="2" id="KW-0418">Kinase</keyword>
<dbReference type="GO" id="GO:0030246">
    <property type="term" value="F:carbohydrate binding"/>
    <property type="evidence" value="ECO:0007669"/>
    <property type="project" value="UniProtKB-KW"/>
</dbReference>
<dbReference type="GO" id="GO:0016301">
    <property type="term" value="F:kinase activity"/>
    <property type="evidence" value="ECO:0007669"/>
    <property type="project" value="UniProtKB-KW"/>
</dbReference>
<protein>
    <submittedName>
        <fullName evidence="2">Concanavalin A-like lectin protein kinase family protein</fullName>
    </submittedName>
</protein>
<sequence length="274" mass="30646">MKIKIALKIEQFDSGFCLSCLLDSYLDIFERALCRCRFEFVSRSKLSALPKDSKERTSEESERVVSILSESEVYLKTVCQKKAKVWKKDKIFSHNYLAIGSIASSSNHFVKVHPVDHMPVRNVPYSNLSIKRAAHEIVFVHWIELYATTHHSHCAQTFSNSFLFRDPIIEQSYPSKKIAVAARGRKPSPARSHNPVSSSPFSYCFSLSFFSRMASVLSPPAAAGGRKPSGESVSRQLSSPAHPLFWPTLPHTLAPPTRESTCPPLRSPSGARHG</sequence>
<dbReference type="EMBL" id="BKCP01013181">
    <property type="protein sequence ID" value="GER57262.1"/>
    <property type="molecule type" value="Genomic_DNA"/>
</dbReference>
<evidence type="ECO:0000313" key="3">
    <source>
        <dbReference type="Proteomes" id="UP000325081"/>
    </source>
</evidence>
<feature type="region of interest" description="Disordered" evidence="1">
    <location>
        <begin position="244"/>
        <end position="274"/>
    </location>
</feature>
<reference evidence="3" key="1">
    <citation type="journal article" date="2019" name="Curr. Biol.">
        <title>Genome Sequence of Striga asiatica Provides Insight into the Evolution of Plant Parasitism.</title>
        <authorList>
            <person name="Yoshida S."/>
            <person name="Kim S."/>
            <person name="Wafula E.K."/>
            <person name="Tanskanen J."/>
            <person name="Kim Y.M."/>
            <person name="Honaas L."/>
            <person name="Yang Z."/>
            <person name="Spallek T."/>
            <person name="Conn C.E."/>
            <person name="Ichihashi Y."/>
            <person name="Cheong K."/>
            <person name="Cui S."/>
            <person name="Der J.P."/>
            <person name="Gundlach H."/>
            <person name="Jiao Y."/>
            <person name="Hori C."/>
            <person name="Ishida J.K."/>
            <person name="Kasahara H."/>
            <person name="Kiba T."/>
            <person name="Kim M.S."/>
            <person name="Koo N."/>
            <person name="Laohavisit A."/>
            <person name="Lee Y.H."/>
            <person name="Lumba S."/>
            <person name="McCourt P."/>
            <person name="Mortimer J.C."/>
            <person name="Mutuku J.M."/>
            <person name="Nomura T."/>
            <person name="Sasaki-Sekimoto Y."/>
            <person name="Seto Y."/>
            <person name="Wang Y."/>
            <person name="Wakatake T."/>
            <person name="Sakakibara H."/>
            <person name="Demura T."/>
            <person name="Yamaguchi S."/>
            <person name="Yoneyama K."/>
            <person name="Manabe R.I."/>
            <person name="Nelson D.C."/>
            <person name="Schulman A.H."/>
            <person name="Timko M.P."/>
            <person name="dePamphilis C.W."/>
            <person name="Choi D."/>
            <person name="Shirasu K."/>
        </authorList>
    </citation>
    <scope>NUCLEOTIDE SEQUENCE [LARGE SCALE GENOMIC DNA]</scope>
    <source>
        <strain evidence="3">cv. UVA1</strain>
    </source>
</reference>
<name>A0A5A7RJD5_STRAF</name>
<gene>
    <name evidence="2" type="ORF">STAS_35056</name>
</gene>
<feature type="region of interest" description="Disordered" evidence="1">
    <location>
        <begin position="220"/>
        <end position="239"/>
    </location>
</feature>
<keyword evidence="2" id="KW-0808">Transferase</keyword>
<organism evidence="2 3">
    <name type="scientific">Striga asiatica</name>
    <name type="common">Asiatic witchweed</name>
    <name type="synonym">Buchnera asiatica</name>
    <dbReference type="NCBI Taxonomy" id="4170"/>
    <lineage>
        <taxon>Eukaryota</taxon>
        <taxon>Viridiplantae</taxon>
        <taxon>Streptophyta</taxon>
        <taxon>Embryophyta</taxon>
        <taxon>Tracheophyta</taxon>
        <taxon>Spermatophyta</taxon>
        <taxon>Magnoliopsida</taxon>
        <taxon>eudicotyledons</taxon>
        <taxon>Gunneridae</taxon>
        <taxon>Pentapetalae</taxon>
        <taxon>asterids</taxon>
        <taxon>lamiids</taxon>
        <taxon>Lamiales</taxon>
        <taxon>Orobanchaceae</taxon>
        <taxon>Buchnereae</taxon>
        <taxon>Striga</taxon>
    </lineage>
</organism>
<dbReference type="Proteomes" id="UP000325081">
    <property type="component" value="Unassembled WGS sequence"/>
</dbReference>
<comment type="caution">
    <text evidence="2">The sequence shown here is derived from an EMBL/GenBank/DDBJ whole genome shotgun (WGS) entry which is preliminary data.</text>
</comment>
<dbReference type="AlphaFoldDB" id="A0A5A7RJD5"/>
<accession>A0A5A7RJD5</accession>
<proteinExistence type="predicted"/>
<evidence type="ECO:0000256" key="1">
    <source>
        <dbReference type="SAM" id="MobiDB-lite"/>
    </source>
</evidence>